<dbReference type="PANTHER" id="PTHR21363">
    <property type="entry name" value="PREPHENATE DEHYDROGENASE"/>
    <property type="match status" value="1"/>
</dbReference>
<dbReference type="Pfam" id="PF09130">
    <property type="entry name" value="DUF1932"/>
    <property type="match status" value="1"/>
</dbReference>
<dbReference type="OrthoDB" id="4333at2"/>
<organism evidence="4 5">
    <name type="scientific">Serratia ficaria</name>
    <dbReference type="NCBI Taxonomy" id="61651"/>
    <lineage>
        <taxon>Bacteria</taxon>
        <taxon>Pseudomonadati</taxon>
        <taxon>Pseudomonadota</taxon>
        <taxon>Gammaproteobacteria</taxon>
        <taxon>Enterobacterales</taxon>
        <taxon>Yersiniaceae</taxon>
        <taxon>Serratia</taxon>
    </lineage>
</organism>
<gene>
    <name evidence="4" type="ORF">SAMEA4384070_02149</name>
</gene>
<dbReference type="PANTHER" id="PTHR21363:SF0">
    <property type="entry name" value="PREPHENATE DEHYDROGENASE [NADP(+)]"/>
    <property type="match status" value="1"/>
</dbReference>
<dbReference type="GO" id="GO:0070403">
    <property type="term" value="F:NAD+ binding"/>
    <property type="evidence" value="ECO:0007669"/>
    <property type="project" value="TreeGrafter"/>
</dbReference>
<dbReference type="SUPFAM" id="SSF51735">
    <property type="entry name" value="NAD(P)-binding Rossmann-fold domains"/>
    <property type="match status" value="1"/>
</dbReference>
<dbReference type="KEGG" id="sfj:SAMEA4384070_2149"/>
<evidence type="ECO:0000259" key="3">
    <source>
        <dbReference type="Pfam" id="PF09130"/>
    </source>
</evidence>
<dbReference type="GO" id="GO:0016616">
    <property type="term" value="F:oxidoreductase activity, acting on the CH-OH group of donors, NAD or NADP as acceptor"/>
    <property type="evidence" value="ECO:0007669"/>
    <property type="project" value="UniProtKB-ARBA"/>
</dbReference>
<dbReference type="Gene3D" id="1.10.1040.10">
    <property type="entry name" value="N-(1-d-carboxylethyl)-l-norvaline Dehydrogenase, domain 2"/>
    <property type="match status" value="1"/>
</dbReference>
<keyword evidence="5" id="KW-1185">Reference proteome</keyword>
<dbReference type="InterPro" id="IPR006115">
    <property type="entry name" value="6PGDH_NADP-bd"/>
</dbReference>
<evidence type="ECO:0000256" key="1">
    <source>
        <dbReference type="ARBA" id="ARBA00023002"/>
    </source>
</evidence>
<reference evidence="4 5" key="1">
    <citation type="submission" date="2017-06" db="EMBL/GenBank/DDBJ databases">
        <authorList>
            <consortium name="Pathogen Informatics"/>
        </authorList>
    </citation>
    <scope>NUCLEOTIDE SEQUENCE [LARGE SCALE GENOMIC DNA]</scope>
    <source>
        <strain evidence="4 5">NCTC12148</strain>
    </source>
</reference>
<keyword evidence="1" id="KW-0560">Oxidoreductase</keyword>
<dbReference type="Proteomes" id="UP000215134">
    <property type="component" value="Chromosome 1"/>
</dbReference>
<dbReference type="AlphaFoldDB" id="A0A240BZE6"/>
<dbReference type="InterPro" id="IPR015814">
    <property type="entry name" value="Pgluconate_DH_NAD-bd_C"/>
</dbReference>
<dbReference type="GO" id="GO:0008977">
    <property type="term" value="F:prephenate dehydrogenase (NAD+) activity"/>
    <property type="evidence" value="ECO:0007669"/>
    <property type="project" value="TreeGrafter"/>
</dbReference>
<dbReference type="GeneID" id="75027306"/>
<dbReference type="STRING" id="1411141.GCA_001590885_01018"/>
<dbReference type="InterPro" id="IPR013328">
    <property type="entry name" value="6PGD_dom2"/>
</dbReference>
<feature type="domain" description="Phosphogluconate dehydrogenase NAD-binding putative C-terminal" evidence="3">
    <location>
        <begin position="192"/>
        <end position="260"/>
    </location>
</feature>
<evidence type="ECO:0000259" key="2">
    <source>
        <dbReference type="Pfam" id="PF03446"/>
    </source>
</evidence>
<sequence length="295" mass="31128">MNSTLPSVTLIGFGEVGGILAQELRAQHLAVCAYDSQPSIAMAQKAAACGTRLASSLPQALEGAELVFSAVTAANALAVAQRCAPLLRAGQTWLDLNSVAPNTKRAAAEAVTAGGAGYIDVAVMAPVPPQRLKTPLLLGGADAAEIGARLNALGFNSQVYSTGVGEASAIKMCRSVMIKGLEALTTECLRAAQRYGVEQPVLASLHASFPSLGWDEKLPHYLISRVAEHGKRRAEEMREVVQTLRDVGVEPHQSLASVETQQGLVDAMRAQNIAYSQLTPFVWQTALNKIYPPGD</sequence>
<dbReference type="InterPro" id="IPR050812">
    <property type="entry name" value="Preph/Arog_dehydrog"/>
</dbReference>
<dbReference type="EMBL" id="LT906479">
    <property type="protein sequence ID" value="SNW00423.1"/>
    <property type="molecule type" value="Genomic_DNA"/>
</dbReference>
<dbReference type="GO" id="GO:0006571">
    <property type="term" value="P:tyrosine biosynthetic process"/>
    <property type="evidence" value="ECO:0007669"/>
    <property type="project" value="TreeGrafter"/>
</dbReference>
<name>A0A240BZE6_SERFI</name>
<dbReference type="InterPro" id="IPR036291">
    <property type="entry name" value="NAD(P)-bd_dom_sf"/>
</dbReference>
<dbReference type="GO" id="GO:0050661">
    <property type="term" value="F:NADP binding"/>
    <property type="evidence" value="ECO:0007669"/>
    <property type="project" value="InterPro"/>
</dbReference>
<protein>
    <submittedName>
        <fullName evidence="4">6-phosphogluconate dehydrogenase-like protein</fullName>
    </submittedName>
</protein>
<dbReference type="RefSeq" id="WP_061795438.1">
    <property type="nucleotide sequence ID" value="NZ_CABITV010000007.1"/>
</dbReference>
<proteinExistence type="predicted"/>
<feature type="domain" description="6-phosphogluconate dehydrogenase NADP-binding" evidence="2">
    <location>
        <begin position="8"/>
        <end position="124"/>
    </location>
</feature>
<dbReference type="InterPro" id="IPR008927">
    <property type="entry name" value="6-PGluconate_DH-like_C_sf"/>
</dbReference>
<accession>A0A240BZE6</accession>
<dbReference type="Pfam" id="PF03446">
    <property type="entry name" value="NAD_binding_2"/>
    <property type="match status" value="1"/>
</dbReference>
<dbReference type="SUPFAM" id="SSF48179">
    <property type="entry name" value="6-phosphogluconate dehydrogenase C-terminal domain-like"/>
    <property type="match status" value="1"/>
</dbReference>
<dbReference type="Gene3D" id="3.40.50.720">
    <property type="entry name" value="NAD(P)-binding Rossmann-like Domain"/>
    <property type="match status" value="1"/>
</dbReference>
<evidence type="ECO:0000313" key="5">
    <source>
        <dbReference type="Proteomes" id="UP000215134"/>
    </source>
</evidence>
<evidence type="ECO:0000313" key="4">
    <source>
        <dbReference type="EMBL" id="SNW00423.1"/>
    </source>
</evidence>